<evidence type="ECO:0000256" key="3">
    <source>
        <dbReference type="ARBA" id="ARBA00022475"/>
    </source>
</evidence>
<feature type="compositionally biased region" description="Polar residues" evidence="7">
    <location>
        <begin position="48"/>
        <end position="58"/>
    </location>
</feature>
<feature type="transmembrane region" description="Helical" evidence="8">
    <location>
        <begin position="196"/>
        <end position="212"/>
    </location>
</feature>
<dbReference type="OrthoDB" id="346004at2"/>
<dbReference type="Pfam" id="PF07681">
    <property type="entry name" value="DoxX"/>
    <property type="match status" value="1"/>
</dbReference>
<dbReference type="InterPro" id="IPR051907">
    <property type="entry name" value="DoxX-like_oxidoreductase"/>
</dbReference>
<dbReference type="RefSeq" id="WP_042621273.1">
    <property type="nucleotide sequence ID" value="NZ_CP007790.1"/>
</dbReference>
<keyword evidence="6 8" id="KW-0472">Membrane</keyword>
<evidence type="ECO:0008006" key="11">
    <source>
        <dbReference type="Google" id="ProtNLM"/>
    </source>
</evidence>
<keyword evidence="5 8" id="KW-1133">Transmembrane helix</keyword>
<keyword evidence="10" id="KW-1185">Reference proteome</keyword>
<dbReference type="InterPro" id="IPR032808">
    <property type="entry name" value="DoxX"/>
</dbReference>
<feature type="compositionally biased region" description="Pro residues" evidence="7">
    <location>
        <begin position="124"/>
        <end position="137"/>
    </location>
</feature>
<dbReference type="STRING" id="1224162.B840_05295"/>
<dbReference type="AlphaFoldDB" id="A0A0B6TSV2"/>
<evidence type="ECO:0000256" key="8">
    <source>
        <dbReference type="SAM" id="Phobius"/>
    </source>
</evidence>
<dbReference type="KEGG" id="cmq:B840_05295"/>
<feature type="transmembrane region" description="Helical" evidence="8">
    <location>
        <begin position="296"/>
        <end position="315"/>
    </location>
</feature>
<keyword evidence="4 8" id="KW-0812">Transmembrane</keyword>
<evidence type="ECO:0000256" key="5">
    <source>
        <dbReference type="ARBA" id="ARBA00022989"/>
    </source>
</evidence>
<dbReference type="EMBL" id="CP007790">
    <property type="protein sequence ID" value="AJK68675.1"/>
    <property type="molecule type" value="Genomic_DNA"/>
</dbReference>
<dbReference type="GO" id="GO:0005886">
    <property type="term" value="C:plasma membrane"/>
    <property type="evidence" value="ECO:0007669"/>
    <property type="project" value="UniProtKB-SubCell"/>
</dbReference>
<gene>
    <name evidence="9" type="ORF">B840_05295</name>
</gene>
<comment type="similarity">
    <text evidence="2">Belongs to the DoxX family.</text>
</comment>
<evidence type="ECO:0000313" key="9">
    <source>
        <dbReference type="EMBL" id="AJK68675.1"/>
    </source>
</evidence>
<evidence type="ECO:0000256" key="2">
    <source>
        <dbReference type="ARBA" id="ARBA00006679"/>
    </source>
</evidence>
<evidence type="ECO:0000313" key="10">
    <source>
        <dbReference type="Proteomes" id="UP000031928"/>
    </source>
</evidence>
<evidence type="ECO:0000256" key="1">
    <source>
        <dbReference type="ARBA" id="ARBA00004651"/>
    </source>
</evidence>
<dbReference type="PANTHER" id="PTHR33452">
    <property type="entry name" value="OXIDOREDUCTASE CATD-RELATED"/>
    <property type="match status" value="1"/>
</dbReference>
<dbReference type="Proteomes" id="UP000031928">
    <property type="component" value="Chromosome"/>
</dbReference>
<name>A0A0B6TSV2_9CORY</name>
<proteinExistence type="inferred from homology"/>
<feature type="region of interest" description="Disordered" evidence="7">
    <location>
        <begin position="117"/>
        <end position="138"/>
    </location>
</feature>
<comment type="subcellular location">
    <subcellularLocation>
        <location evidence="1">Cell membrane</location>
        <topology evidence="1">Multi-pass membrane protein</topology>
    </subcellularLocation>
</comment>
<accession>A0A0B6TSV2</accession>
<dbReference type="HOGENOM" id="CLU_045650_0_0_11"/>
<evidence type="ECO:0000256" key="7">
    <source>
        <dbReference type="SAM" id="MobiDB-lite"/>
    </source>
</evidence>
<dbReference type="PANTHER" id="PTHR33452:SF1">
    <property type="entry name" value="INNER MEMBRANE PROTEIN YPHA-RELATED"/>
    <property type="match status" value="1"/>
</dbReference>
<keyword evidence="3" id="KW-1003">Cell membrane</keyword>
<reference evidence="9" key="1">
    <citation type="submission" date="2014-05" db="EMBL/GenBank/DDBJ databases">
        <title>Complete genome sequence of Corynebacterium marinum DSM 44953.</title>
        <authorList>
            <person name="Schaffert L."/>
            <person name="Albersmeier A."/>
            <person name="Kalinowski J."/>
            <person name="Ruckert C."/>
        </authorList>
    </citation>
    <scope>NUCLEOTIDE SEQUENCE [LARGE SCALE GENOMIC DNA]</scope>
    <source>
        <strain evidence="9">DSM 44953</strain>
    </source>
</reference>
<organism evidence="9 10">
    <name type="scientific">Corynebacterium marinum DSM 44953</name>
    <dbReference type="NCBI Taxonomy" id="1224162"/>
    <lineage>
        <taxon>Bacteria</taxon>
        <taxon>Bacillati</taxon>
        <taxon>Actinomycetota</taxon>
        <taxon>Actinomycetes</taxon>
        <taxon>Mycobacteriales</taxon>
        <taxon>Corynebacteriaceae</taxon>
        <taxon>Corynebacterium</taxon>
    </lineage>
</organism>
<evidence type="ECO:0000256" key="4">
    <source>
        <dbReference type="ARBA" id="ARBA00022692"/>
    </source>
</evidence>
<feature type="transmembrane region" description="Helical" evidence="8">
    <location>
        <begin position="261"/>
        <end position="284"/>
    </location>
</feature>
<protein>
    <recommendedName>
        <fullName evidence="11">DoxX family protein</fullName>
    </recommendedName>
</protein>
<feature type="transmembrane region" description="Helical" evidence="8">
    <location>
        <begin position="219"/>
        <end position="241"/>
    </location>
</feature>
<feature type="transmembrane region" description="Helical" evidence="8">
    <location>
        <begin position="159"/>
        <end position="184"/>
    </location>
</feature>
<sequence>MSDKNQNPDRAGSYDADGLDVPTYRQDAPAADQPAGSTAASARPSGGNDATTQFPETSGTAATTGAFGRTGRAEPQEIPPAQPSAPSAQPTYADQDFAAPGGSTAYETFAYDRAQEQPTTVAPAPGPASAPVAPAPAPVATAPVDEADVRDHRRGTIDFGLFIIRLMLGLWLILEAVGTFFRLGGNPGLSGLEADYSGYLAPEGLAIVIPSLQLAAGVFLVLGLITPVFAMLATIATSFTALHELTTSGAGIDVFAWPESVWLSLVLLGSSLALQFTGPGFVSLDYGRSWARRPLLSSWLFVLLAIAGGVALWWFGAGINPLA</sequence>
<feature type="region of interest" description="Disordered" evidence="7">
    <location>
        <begin position="1"/>
        <end position="99"/>
    </location>
</feature>
<evidence type="ECO:0000256" key="6">
    <source>
        <dbReference type="ARBA" id="ARBA00023136"/>
    </source>
</evidence>
<feature type="compositionally biased region" description="Low complexity" evidence="7">
    <location>
        <begin position="59"/>
        <end position="70"/>
    </location>
</feature>